<dbReference type="STRING" id="285473.A4G23_02178"/>
<keyword evidence="3" id="KW-1185">Reference proteome</keyword>
<dbReference type="AlphaFoldDB" id="A0A1D8G1M2"/>
<accession>A0A1D8G1M2</accession>
<dbReference type="Proteomes" id="UP000095349">
    <property type="component" value="Chromosome"/>
</dbReference>
<dbReference type="PATRIC" id="fig|285473.5.peg.2270"/>
<evidence type="ECO:0000313" key="2">
    <source>
        <dbReference type="EMBL" id="AOT59339.1"/>
    </source>
</evidence>
<feature type="compositionally biased region" description="Basic residues" evidence="1">
    <location>
        <begin position="144"/>
        <end position="156"/>
    </location>
</feature>
<dbReference type="OrthoDB" id="3872345at2"/>
<evidence type="ECO:0008006" key="4">
    <source>
        <dbReference type="Google" id="ProtNLM"/>
    </source>
</evidence>
<dbReference type="KEGG" id="srn:A4G23_02178"/>
<dbReference type="RefSeq" id="WP_069976740.1">
    <property type="nucleotide sequence ID" value="NZ_CP017316.1"/>
</dbReference>
<sequence length="156" mass="15494">MSEIPGVPVGHEAYSFACLRCGHGWEQAYEIEHHTDAAGRDFVVYRTDGRRVSSPLVKSTCPNCGHHSVRIMGSGRISGISGILAPGGPEAHGSGATGAGATGATGASGAGATGAGATGATGASGTGASGTGATGASGQEPERRRRSSLLHPFHRD</sequence>
<feature type="compositionally biased region" description="Gly residues" evidence="1">
    <location>
        <begin position="95"/>
        <end position="135"/>
    </location>
</feature>
<protein>
    <recommendedName>
        <fullName evidence="4">C2H2-type domain-containing protein</fullName>
    </recommendedName>
</protein>
<reference evidence="2 3" key="1">
    <citation type="submission" date="2016-09" db="EMBL/GenBank/DDBJ databases">
        <title>Streptomyces rubrolavendulae MJM4426 Genome sequencing and assembly.</title>
        <authorList>
            <person name="Kim J.-G."/>
        </authorList>
    </citation>
    <scope>NUCLEOTIDE SEQUENCE [LARGE SCALE GENOMIC DNA]</scope>
    <source>
        <strain evidence="2 3">MJM4426</strain>
    </source>
</reference>
<dbReference type="EMBL" id="CP017316">
    <property type="protein sequence ID" value="AOT59339.1"/>
    <property type="molecule type" value="Genomic_DNA"/>
</dbReference>
<feature type="region of interest" description="Disordered" evidence="1">
    <location>
        <begin position="82"/>
        <end position="156"/>
    </location>
</feature>
<dbReference type="GeneID" id="33065059"/>
<proteinExistence type="predicted"/>
<name>A0A1D8G1M2_9ACTN</name>
<gene>
    <name evidence="2" type="ORF">A4G23_02178</name>
</gene>
<evidence type="ECO:0000313" key="3">
    <source>
        <dbReference type="Proteomes" id="UP000095349"/>
    </source>
</evidence>
<organism evidence="2 3">
    <name type="scientific">Streptomyces rubrolavendulae</name>
    <dbReference type="NCBI Taxonomy" id="285473"/>
    <lineage>
        <taxon>Bacteria</taxon>
        <taxon>Bacillati</taxon>
        <taxon>Actinomycetota</taxon>
        <taxon>Actinomycetes</taxon>
        <taxon>Kitasatosporales</taxon>
        <taxon>Streptomycetaceae</taxon>
        <taxon>Streptomyces</taxon>
    </lineage>
</organism>
<evidence type="ECO:0000256" key="1">
    <source>
        <dbReference type="SAM" id="MobiDB-lite"/>
    </source>
</evidence>